<organism evidence="1 2">
    <name type="scientific">Chironomus riparius</name>
    <dbReference type="NCBI Taxonomy" id="315576"/>
    <lineage>
        <taxon>Eukaryota</taxon>
        <taxon>Metazoa</taxon>
        <taxon>Ecdysozoa</taxon>
        <taxon>Arthropoda</taxon>
        <taxon>Hexapoda</taxon>
        <taxon>Insecta</taxon>
        <taxon>Pterygota</taxon>
        <taxon>Neoptera</taxon>
        <taxon>Endopterygota</taxon>
        <taxon>Diptera</taxon>
        <taxon>Nematocera</taxon>
        <taxon>Chironomoidea</taxon>
        <taxon>Chironomidae</taxon>
        <taxon>Chironominae</taxon>
        <taxon>Chironomus</taxon>
    </lineage>
</organism>
<dbReference type="OrthoDB" id="5984572at2759"/>
<dbReference type="InterPro" id="IPR017245">
    <property type="entry name" value="BLOC-1_complex_su-3"/>
</dbReference>
<evidence type="ECO:0000313" key="2">
    <source>
        <dbReference type="Proteomes" id="UP001153620"/>
    </source>
</evidence>
<sequence>MTTSGEAPETDSEDEQYVFNSSYAKIGNETNLECPNVAVNSSHDIIIKGKVVEGLSEAEDLLNTPLGTEITESFSPLHVDPLRKRINELSTITVKNFIQERIAPISKKIMDTDNSLINTQLTLQNVSTSMKNASERSTRINTKFQTVISSDFLPQINRLYS</sequence>
<reference evidence="1" key="2">
    <citation type="submission" date="2022-10" db="EMBL/GenBank/DDBJ databases">
        <authorList>
            <consortium name="ENA_rothamsted_submissions"/>
            <consortium name="culmorum"/>
            <person name="King R."/>
        </authorList>
    </citation>
    <scope>NUCLEOTIDE SEQUENCE</scope>
</reference>
<proteinExistence type="predicted"/>
<evidence type="ECO:0008006" key="3">
    <source>
        <dbReference type="Google" id="ProtNLM"/>
    </source>
</evidence>
<dbReference type="AlphaFoldDB" id="A0A9N9RSB6"/>
<gene>
    <name evidence="1" type="ORF">CHIRRI_LOCUS6931</name>
</gene>
<evidence type="ECO:0000313" key="1">
    <source>
        <dbReference type="EMBL" id="CAG9804036.1"/>
    </source>
</evidence>
<dbReference type="EMBL" id="OU895878">
    <property type="protein sequence ID" value="CAG9804036.1"/>
    <property type="molecule type" value="Genomic_DNA"/>
</dbReference>
<name>A0A9N9RSB6_9DIPT</name>
<protein>
    <recommendedName>
        <fullName evidence="3">Biogenesis of lysosome-related organelles complex 1 subunit 3</fullName>
    </recommendedName>
</protein>
<reference evidence="1" key="1">
    <citation type="submission" date="2022-01" db="EMBL/GenBank/DDBJ databases">
        <authorList>
            <person name="King R."/>
        </authorList>
    </citation>
    <scope>NUCLEOTIDE SEQUENCE</scope>
</reference>
<accession>A0A9N9RSB6</accession>
<dbReference type="Proteomes" id="UP001153620">
    <property type="component" value="Chromosome 2"/>
</dbReference>
<dbReference type="Pfam" id="PF15753">
    <property type="entry name" value="BLOC1S3"/>
    <property type="match status" value="1"/>
</dbReference>
<keyword evidence="2" id="KW-1185">Reference proteome</keyword>